<sequence>MGDAASKFINIMHWNADGIQEKLDELATSVRRWGTRIILLNETRTSAKYKIRIRGFSTEHLWRNNYGGVAVLMREDVPYKRLPLRDPALQSTEAVAVQLQDDTIIIACYNSPRRKLTELELNALFGMGRKVALVGDLNATHPAWNKVALVGDLNATHPAWNCSRSNPNGNKPANSLT</sequence>
<organism evidence="2 3">
    <name type="scientific">Popillia japonica</name>
    <name type="common">Japanese beetle</name>
    <dbReference type="NCBI Taxonomy" id="7064"/>
    <lineage>
        <taxon>Eukaryota</taxon>
        <taxon>Metazoa</taxon>
        <taxon>Ecdysozoa</taxon>
        <taxon>Arthropoda</taxon>
        <taxon>Hexapoda</taxon>
        <taxon>Insecta</taxon>
        <taxon>Pterygota</taxon>
        <taxon>Neoptera</taxon>
        <taxon>Endopterygota</taxon>
        <taxon>Coleoptera</taxon>
        <taxon>Polyphaga</taxon>
        <taxon>Scarabaeiformia</taxon>
        <taxon>Scarabaeidae</taxon>
        <taxon>Rutelinae</taxon>
        <taxon>Popillia</taxon>
    </lineage>
</organism>
<name>A0AAW1JJ84_POPJA</name>
<dbReference type="EMBL" id="JASPKY010000363">
    <property type="protein sequence ID" value="KAK9703823.1"/>
    <property type="molecule type" value="Genomic_DNA"/>
</dbReference>
<dbReference type="InterPro" id="IPR005135">
    <property type="entry name" value="Endo/exonuclease/phosphatase"/>
</dbReference>
<dbReference type="AlphaFoldDB" id="A0AAW1JJ84"/>
<reference evidence="2 3" key="1">
    <citation type="journal article" date="2024" name="BMC Genomics">
        <title>De novo assembly and annotation of Popillia japonica's genome with initial clues to its potential as an invasive pest.</title>
        <authorList>
            <person name="Cucini C."/>
            <person name="Boschi S."/>
            <person name="Funari R."/>
            <person name="Cardaioli E."/>
            <person name="Iannotti N."/>
            <person name="Marturano G."/>
            <person name="Paoli F."/>
            <person name="Bruttini M."/>
            <person name="Carapelli A."/>
            <person name="Frati F."/>
            <person name="Nardi F."/>
        </authorList>
    </citation>
    <scope>NUCLEOTIDE SEQUENCE [LARGE SCALE GENOMIC DNA]</scope>
    <source>
        <strain evidence="2">DMR45628</strain>
    </source>
</reference>
<gene>
    <name evidence="2" type="ORF">QE152_g29063</name>
</gene>
<proteinExistence type="predicted"/>
<dbReference type="SUPFAM" id="SSF56219">
    <property type="entry name" value="DNase I-like"/>
    <property type="match status" value="1"/>
</dbReference>
<evidence type="ECO:0000313" key="2">
    <source>
        <dbReference type="EMBL" id="KAK9703823.1"/>
    </source>
</evidence>
<protein>
    <recommendedName>
        <fullName evidence="1">Endonuclease/exonuclease/phosphatase domain-containing protein</fullName>
    </recommendedName>
</protein>
<dbReference type="GO" id="GO:0003824">
    <property type="term" value="F:catalytic activity"/>
    <property type="evidence" value="ECO:0007669"/>
    <property type="project" value="InterPro"/>
</dbReference>
<evidence type="ECO:0000259" key="1">
    <source>
        <dbReference type="Pfam" id="PF03372"/>
    </source>
</evidence>
<dbReference type="Proteomes" id="UP001458880">
    <property type="component" value="Unassembled WGS sequence"/>
</dbReference>
<feature type="domain" description="Endonuclease/exonuclease/phosphatase" evidence="1">
    <location>
        <begin position="12"/>
        <end position="160"/>
    </location>
</feature>
<dbReference type="PANTHER" id="PTHR33273:SF4">
    <property type="entry name" value="ENDONUCLEASE_EXONUCLEASE_PHOSPHATASE DOMAIN-CONTAINING PROTEIN"/>
    <property type="match status" value="1"/>
</dbReference>
<comment type="caution">
    <text evidence="2">The sequence shown here is derived from an EMBL/GenBank/DDBJ whole genome shotgun (WGS) entry which is preliminary data.</text>
</comment>
<evidence type="ECO:0000313" key="3">
    <source>
        <dbReference type="Proteomes" id="UP001458880"/>
    </source>
</evidence>
<dbReference type="Gene3D" id="3.60.10.10">
    <property type="entry name" value="Endonuclease/exonuclease/phosphatase"/>
    <property type="match status" value="1"/>
</dbReference>
<dbReference type="PANTHER" id="PTHR33273">
    <property type="entry name" value="DOMAIN-CONTAINING PROTEIN, PUTATIVE-RELATED"/>
    <property type="match status" value="1"/>
</dbReference>
<keyword evidence="3" id="KW-1185">Reference proteome</keyword>
<accession>A0AAW1JJ84</accession>
<dbReference type="InterPro" id="IPR036691">
    <property type="entry name" value="Endo/exonu/phosph_ase_sf"/>
</dbReference>
<dbReference type="Pfam" id="PF03372">
    <property type="entry name" value="Exo_endo_phos"/>
    <property type="match status" value="1"/>
</dbReference>